<feature type="transmembrane region" description="Helical" evidence="9">
    <location>
        <begin position="243"/>
        <end position="269"/>
    </location>
</feature>
<evidence type="ECO:0000313" key="10">
    <source>
        <dbReference type="EMBL" id="MPM82987.1"/>
    </source>
</evidence>
<feature type="transmembrane region" description="Helical" evidence="9">
    <location>
        <begin position="153"/>
        <end position="170"/>
    </location>
</feature>
<protein>
    <submittedName>
        <fullName evidence="10">Xylose transport system permease protein XylH</fullName>
    </submittedName>
</protein>
<organism evidence="10">
    <name type="scientific">bioreactor metagenome</name>
    <dbReference type="NCBI Taxonomy" id="1076179"/>
    <lineage>
        <taxon>unclassified sequences</taxon>
        <taxon>metagenomes</taxon>
        <taxon>ecological metagenomes</taxon>
    </lineage>
</organism>
<dbReference type="AlphaFoldDB" id="A0A645D1B5"/>
<evidence type="ECO:0000256" key="4">
    <source>
        <dbReference type="ARBA" id="ARBA00022519"/>
    </source>
</evidence>
<keyword evidence="2" id="KW-0813">Transport</keyword>
<dbReference type="InterPro" id="IPR001851">
    <property type="entry name" value="ABC_transp_permease"/>
</dbReference>
<evidence type="ECO:0000256" key="6">
    <source>
        <dbReference type="ARBA" id="ARBA00022692"/>
    </source>
</evidence>
<keyword evidence="4" id="KW-0997">Cell inner membrane</keyword>
<keyword evidence="5" id="KW-0762">Sugar transport</keyword>
<comment type="caution">
    <text evidence="10">The sequence shown here is derived from an EMBL/GenBank/DDBJ whole genome shotgun (WGS) entry which is preliminary data.</text>
</comment>
<keyword evidence="3" id="KW-1003">Cell membrane</keyword>
<dbReference type="EMBL" id="VSSQ01031906">
    <property type="protein sequence ID" value="MPM82987.1"/>
    <property type="molecule type" value="Genomic_DNA"/>
</dbReference>
<evidence type="ECO:0000256" key="5">
    <source>
        <dbReference type="ARBA" id="ARBA00022597"/>
    </source>
</evidence>
<comment type="subcellular location">
    <subcellularLocation>
        <location evidence="1">Cell membrane</location>
        <topology evidence="1">Multi-pass membrane protein</topology>
    </subcellularLocation>
</comment>
<dbReference type="GO" id="GO:0022857">
    <property type="term" value="F:transmembrane transporter activity"/>
    <property type="evidence" value="ECO:0007669"/>
    <property type="project" value="InterPro"/>
</dbReference>
<keyword evidence="8 9" id="KW-0472">Membrane</keyword>
<dbReference type="Pfam" id="PF02653">
    <property type="entry name" value="BPD_transp_2"/>
    <property type="match status" value="1"/>
</dbReference>
<dbReference type="GO" id="GO:0005886">
    <property type="term" value="C:plasma membrane"/>
    <property type="evidence" value="ECO:0007669"/>
    <property type="project" value="UniProtKB-SubCell"/>
</dbReference>
<evidence type="ECO:0000256" key="1">
    <source>
        <dbReference type="ARBA" id="ARBA00004651"/>
    </source>
</evidence>
<gene>
    <name evidence="10" type="primary">xylH_17</name>
    <name evidence="10" type="ORF">SDC9_130050</name>
</gene>
<name>A0A645D1B5_9ZZZZ</name>
<evidence type="ECO:0000256" key="8">
    <source>
        <dbReference type="ARBA" id="ARBA00023136"/>
    </source>
</evidence>
<feature type="transmembrane region" description="Helical" evidence="9">
    <location>
        <begin position="200"/>
        <end position="223"/>
    </location>
</feature>
<dbReference type="CDD" id="cd06579">
    <property type="entry name" value="TM_PBP1_transp_AraH_like"/>
    <property type="match status" value="1"/>
</dbReference>
<evidence type="ECO:0000256" key="9">
    <source>
        <dbReference type="SAM" id="Phobius"/>
    </source>
</evidence>
<dbReference type="PANTHER" id="PTHR32196">
    <property type="entry name" value="ABC TRANSPORTER PERMEASE PROTEIN YPHD-RELATED-RELATED"/>
    <property type="match status" value="1"/>
</dbReference>
<feature type="transmembrane region" description="Helical" evidence="9">
    <location>
        <begin position="6"/>
        <end position="26"/>
    </location>
</feature>
<proteinExistence type="predicted"/>
<feature type="transmembrane region" description="Helical" evidence="9">
    <location>
        <begin position="129"/>
        <end position="147"/>
    </location>
</feature>
<evidence type="ECO:0000256" key="2">
    <source>
        <dbReference type="ARBA" id="ARBA00022448"/>
    </source>
</evidence>
<keyword evidence="6 9" id="KW-0812">Transmembrane</keyword>
<keyword evidence="7 9" id="KW-1133">Transmembrane helix</keyword>
<sequence length="326" mass="34999">MIIVWHWNVYLSIVLCLFMGILVGAWQGFWIAYVRIPAFIVTLAGQLVFRGLTLLMLNGLTLAPFPPNYLMFSTGFIAKDAKIELWGMNINIVCLIAGVAVALIFCVAQIINYRARKRKGYETDKPMLLAIKMAIISAALIFFFTLLAQHQGIPSVLIILGILLIVYSFFTTKTVVGRHLYALGGNEKAARLSGVKTNRLMFLAYVNMSFLAAVGGLVFAARLNSASPVTGTGFELDAIASCFIGGASAYGGIGTVGGTLIGALIMGMLNNGMSIMGISSNLQQVVKGLVLLGAVAFDVVSKMNLNWPKLRRKTIASGGPAQTLHG</sequence>
<evidence type="ECO:0000256" key="3">
    <source>
        <dbReference type="ARBA" id="ARBA00022475"/>
    </source>
</evidence>
<feature type="transmembrane region" description="Helical" evidence="9">
    <location>
        <begin position="38"/>
        <end position="65"/>
    </location>
</feature>
<accession>A0A645D1B5</accession>
<dbReference type="PANTHER" id="PTHR32196:SF32">
    <property type="entry name" value="XYLOSE TRANSPORT SYSTEM PERMEASE PROTEIN XYLH"/>
    <property type="match status" value="1"/>
</dbReference>
<feature type="transmembrane region" description="Helical" evidence="9">
    <location>
        <begin position="85"/>
        <end position="108"/>
    </location>
</feature>
<evidence type="ECO:0000256" key="7">
    <source>
        <dbReference type="ARBA" id="ARBA00022989"/>
    </source>
</evidence>
<reference evidence="10" key="1">
    <citation type="submission" date="2019-08" db="EMBL/GenBank/DDBJ databases">
        <authorList>
            <person name="Kucharzyk K."/>
            <person name="Murdoch R.W."/>
            <person name="Higgins S."/>
            <person name="Loffler F."/>
        </authorList>
    </citation>
    <scope>NUCLEOTIDE SEQUENCE</scope>
</reference>